<dbReference type="SUPFAM" id="SSF48008">
    <property type="entry name" value="GntR ligand-binding domain-like"/>
    <property type="match status" value="1"/>
</dbReference>
<dbReference type="PANTHER" id="PTHR43537">
    <property type="entry name" value="TRANSCRIPTIONAL REGULATOR, GNTR FAMILY"/>
    <property type="match status" value="1"/>
</dbReference>
<evidence type="ECO:0000313" key="6">
    <source>
        <dbReference type="Proteomes" id="UP001203945"/>
    </source>
</evidence>
<dbReference type="PROSITE" id="PS50949">
    <property type="entry name" value="HTH_GNTR"/>
    <property type="match status" value="1"/>
</dbReference>
<evidence type="ECO:0000256" key="2">
    <source>
        <dbReference type="ARBA" id="ARBA00023125"/>
    </source>
</evidence>
<organism evidence="5 6">
    <name type="scientific">Paracoccus albicereus</name>
    <dbReference type="NCBI Taxonomy" id="2922394"/>
    <lineage>
        <taxon>Bacteria</taxon>
        <taxon>Pseudomonadati</taxon>
        <taxon>Pseudomonadota</taxon>
        <taxon>Alphaproteobacteria</taxon>
        <taxon>Rhodobacterales</taxon>
        <taxon>Paracoccaceae</taxon>
        <taxon>Paracoccus</taxon>
    </lineage>
</organism>
<dbReference type="InterPro" id="IPR000524">
    <property type="entry name" value="Tscrpt_reg_HTH_GntR"/>
</dbReference>
<evidence type="ECO:0000259" key="4">
    <source>
        <dbReference type="PROSITE" id="PS50949"/>
    </source>
</evidence>
<dbReference type="SMART" id="SM00895">
    <property type="entry name" value="FCD"/>
    <property type="match status" value="1"/>
</dbReference>
<dbReference type="PANTHER" id="PTHR43537:SF5">
    <property type="entry name" value="UXU OPERON TRANSCRIPTIONAL REGULATOR"/>
    <property type="match status" value="1"/>
</dbReference>
<dbReference type="PRINTS" id="PR00035">
    <property type="entry name" value="HTHGNTR"/>
</dbReference>
<dbReference type="InterPro" id="IPR036390">
    <property type="entry name" value="WH_DNA-bd_sf"/>
</dbReference>
<sequence>MTESLESSGALVQLRAYLAQPDVGEGHRLPAERVLCGELGVTRPELRKALAVLESEGAIWRHVGKGTFVGTRALAPSEQPNSLYDISRRLSPHDVMEARLTLEPPLAAAAALSASSEQIAELQRITKASRAAKTWREYEALDNRFHRMIAEGTQNAALLCLFDQMNGLRRAVVWGRLRPDGVAPRPDHHSFAEHDAILTAIADRDCLQAEQRLRRHLLSVRAALFNRAALAESA</sequence>
<dbReference type="Pfam" id="PF07729">
    <property type="entry name" value="FCD"/>
    <property type="match status" value="1"/>
</dbReference>
<evidence type="ECO:0000256" key="3">
    <source>
        <dbReference type="ARBA" id="ARBA00023163"/>
    </source>
</evidence>
<evidence type="ECO:0000256" key="1">
    <source>
        <dbReference type="ARBA" id="ARBA00023015"/>
    </source>
</evidence>
<accession>A0ABT1MQ21</accession>
<dbReference type="InterPro" id="IPR008920">
    <property type="entry name" value="TF_FadR/GntR_C"/>
</dbReference>
<dbReference type="RefSeq" id="WP_255328610.1">
    <property type="nucleotide sequence ID" value="NZ_JAKZEU010000002.1"/>
</dbReference>
<dbReference type="InterPro" id="IPR036388">
    <property type="entry name" value="WH-like_DNA-bd_sf"/>
</dbReference>
<dbReference type="Gene3D" id="1.20.120.530">
    <property type="entry name" value="GntR ligand-binding domain-like"/>
    <property type="match status" value="1"/>
</dbReference>
<name>A0ABT1MQ21_9RHOB</name>
<keyword evidence="2" id="KW-0238">DNA-binding</keyword>
<comment type="caution">
    <text evidence="5">The sequence shown here is derived from an EMBL/GenBank/DDBJ whole genome shotgun (WGS) entry which is preliminary data.</text>
</comment>
<proteinExistence type="predicted"/>
<feature type="domain" description="HTH gntR-type" evidence="4">
    <location>
        <begin position="4"/>
        <end position="72"/>
    </location>
</feature>
<reference evidence="5 6" key="1">
    <citation type="submission" date="2022-03" db="EMBL/GenBank/DDBJ databases">
        <authorList>
            <person name="He Y."/>
        </authorList>
    </citation>
    <scope>NUCLEOTIDE SEQUENCE [LARGE SCALE GENOMIC DNA]</scope>
    <source>
        <strain evidence="5 6">TK19116</strain>
    </source>
</reference>
<dbReference type="SUPFAM" id="SSF46785">
    <property type="entry name" value="Winged helix' DNA-binding domain"/>
    <property type="match status" value="1"/>
</dbReference>
<evidence type="ECO:0000313" key="5">
    <source>
        <dbReference type="EMBL" id="MCQ0969606.1"/>
    </source>
</evidence>
<keyword evidence="6" id="KW-1185">Reference proteome</keyword>
<gene>
    <name evidence="5" type="ORF">MLD63_04080</name>
</gene>
<dbReference type="Proteomes" id="UP001203945">
    <property type="component" value="Unassembled WGS sequence"/>
</dbReference>
<dbReference type="InterPro" id="IPR011711">
    <property type="entry name" value="GntR_C"/>
</dbReference>
<dbReference type="EMBL" id="JAKZEU010000002">
    <property type="protein sequence ID" value="MCQ0969606.1"/>
    <property type="molecule type" value="Genomic_DNA"/>
</dbReference>
<dbReference type="SMART" id="SM00345">
    <property type="entry name" value="HTH_GNTR"/>
    <property type="match status" value="1"/>
</dbReference>
<dbReference type="Pfam" id="PF00392">
    <property type="entry name" value="GntR"/>
    <property type="match status" value="1"/>
</dbReference>
<keyword evidence="1" id="KW-0805">Transcription regulation</keyword>
<keyword evidence="3" id="KW-0804">Transcription</keyword>
<dbReference type="Gene3D" id="1.10.10.10">
    <property type="entry name" value="Winged helix-like DNA-binding domain superfamily/Winged helix DNA-binding domain"/>
    <property type="match status" value="1"/>
</dbReference>
<protein>
    <submittedName>
        <fullName evidence="5">FCD domain-containing protein</fullName>
    </submittedName>
</protein>